<gene>
    <name evidence="2" type="ORF">CROQUDRAFT_91058</name>
</gene>
<comment type="caution">
    <text evidence="2">The sequence shown here is derived from an EMBL/GenBank/DDBJ whole genome shotgun (WGS) entry which is preliminary data.</text>
</comment>
<organism evidence="2 3">
    <name type="scientific">Cronartium quercuum f. sp. fusiforme G11</name>
    <dbReference type="NCBI Taxonomy" id="708437"/>
    <lineage>
        <taxon>Eukaryota</taxon>
        <taxon>Fungi</taxon>
        <taxon>Dikarya</taxon>
        <taxon>Basidiomycota</taxon>
        <taxon>Pucciniomycotina</taxon>
        <taxon>Pucciniomycetes</taxon>
        <taxon>Pucciniales</taxon>
        <taxon>Coleosporiaceae</taxon>
        <taxon>Cronartium</taxon>
    </lineage>
</organism>
<feature type="compositionally biased region" description="Polar residues" evidence="1">
    <location>
        <begin position="97"/>
        <end position="112"/>
    </location>
</feature>
<evidence type="ECO:0000313" key="2">
    <source>
        <dbReference type="EMBL" id="KAG0147736.1"/>
    </source>
</evidence>
<dbReference type="Proteomes" id="UP000886653">
    <property type="component" value="Unassembled WGS sequence"/>
</dbReference>
<dbReference type="EMBL" id="MU167244">
    <property type="protein sequence ID" value="KAG0147736.1"/>
    <property type="molecule type" value="Genomic_DNA"/>
</dbReference>
<sequence>MACLCILENRSEFGFDTKSGVARTRDSSHRTYTTGALGPLQNEMADRPSSKGAQGGPFSDGNSLLIWTRGDPVFRPIHLKFFSKWFSHPVPFRLHLTSSKAQTSPNRINSWPAQRDSKKAQAADQDHSRLKNPSRAR</sequence>
<dbReference type="AlphaFoldDB" id="A0A9P6NQJ3"/>
<proteinExistence type="predicted"/>
<protein>
    <submittedName>
        <fullName evidence="2">Uncharacterized protein</fullName>
    </submittedName>
</protein>
<feature type="region of interest" description="Disordered" evidence="1">
    <location>
        <begin position="24"/>
        <end position="58"/>
    </location>
</feature>
<accession>A0A9P6NQJ3</accession>
<feature type="region of interest" description="Disordered" evidence="1">
    <location>
        <begin position="97"/>
        <end position="137"/>
    </location>
</feature>
<keyword evidence="3" id="KW-1185">Reference proteome</keyword>
<name>A0A9P6NQJ3_9BASI</name>
<feature type="compositionally biased region" description="Basic and acidic residues" evidence="1">
    <location>
        <begin position="115"/>
        <end position="129"/>
    </location>
</feature>
<reference evidence="2" key="1">
    <citation type="submission" date="2013-11" db="EMBL/GenBank/DDBJ databases">
        <title>Genome sequence of the fusiform rust pathogen reveals effectors for host alternation and coevolution with pine.</title>
        <authorList>
            <consortium name="DOE Joint Genome Institute"/>
            <person name="Smith K."/>
            <person name="Pendleton A."/>
            <person name="Kubisiak T."/>
            <person name="Anderson C."/>
            <person name="Salamov A."/>
            <person name="Aerts A."/>
            <person name="Riley R."/>
            <person name="Clum A."/>
            <person name="Lindquist E."/>
            <person name="Ence D."/>
            <person name="Campbell M."/>
            <person name="Kronenberg Z."/>
            <person name="Feau N."/>
            <person name="Dhillon B."/>
            <person name="Hamelin R."/>
            <person name="Burleigh J."/>
            <person name="Smith J."/>
            <person name="Yandell M."/>
            <person name="Nelson C."/>
            <person name="Grigoriev I."/>
            <person name="Davis J."/>
        </authorList>
    </citation>
    <scope>NUCLEOTIDE SEQUENCE</scope>
    <source>
        <strain evidence="2">G11</strain>
    </source>
</reference>
<evidence type="ECO:0000313" key="3">
    <source>
        <dbReference type="Proteomes" id="UP000886653"/>
    </source>
</evidence>
<evidence type="ECO:0000256" key="1">
    <source>
        <dbReference type="SAM" id="MobiDB-lite"/>
    </source>
</evidence>